<feature type="chain" id="PRO_5045945400" evidence="1">
    <location>
        <begin position="21"/>
        <end position="926"/>
    </location>
</feature>
<dbReference type="SUPFAM" id="SSF49464">
    <property type="entry name" value="Carboxypeptidase regulatory domain-like"/>
    <property type="match status" value="1"/>
</dbReference>
<reference evidence="3" key="1">
    <citation type="submission" date="2022-07" db="EMBL/GenBank/DDBJ databases">
        <title>Taxonomy of Novel Oxalotrophic and Methylotrophic Bacteria.</title>
        <authorList>
            <person name="Sahin N."/>
            <person name="Tani A."/>
        </authorList>
    </citation>
    <scope>NUCLEOTIDE SEQUENCE</scope>
    <source>
        <strain evidence="3">Y10</strain>
    </source>
</reference>
<dbReference type="EMBL" id="BRVO01000001">
    <property type="protein sequence ID" value="GLB47677.1"/>
    <property type="molecule type" value="Genomic_DNA"/>
</dbReference>
<feature type="domain" description="Outer membrane protein beta-barrel" evidence="2">
    <location>
        <begin position="451"/>
        <end position="772"/>
    </location>
</feature>
<accession>A0ABQ5MEA0</accession>
<keyword evidence="1" id="KW-0732">Signal</keyword>
<keyword evidence="3" id="KW-0176">Collagen</keyword>
<evidence type="ECO:0000313" key="3">
    <source>
        <dbReference type="EMBL" id="GLB47677.1"/>
    </source>
</evidence>
<evidence type="ECO:0000313" key="4">
    <source>
        <dbReference type="Proteomes" id="UP001143543"/>
    </source>
</evidence>
<dbReference type="Proteomes" id="UP001143543">
    <property type="component" value="Unassembled WGS sequence"/>
</dbReference>
<proteinExistence type="predicted"/>
<keyword evidence="4" id="KW-1185">Reference proteome</keyword>
<feature type="signal peptide" evidence="1">
    <location>
        <begin position="1"/>
        <end position="20"/>
    </location>
</feature>
<dbReference type="Gene3D" id="2.170.130.10">
    <property type="entry name" value="TonB-dependent receptor, plug domain"/>
    <property type="match status" value="1"/>
</dbReference>
<organism evidence="3 4">
    <name type="scientific">Neptunitalea lumnitzerae</name>
    <dbReference type="NCBI Taxonomy" id="2965509"/>
    <lineage>
        <taxon>Bacteria</taxon>
        <taxon>Pseudomonadati</taxon>
        <taxon>Bacteroidota</taxon>
        <taxon>Flavobacteriia</taxon>
        <taxon>Flavobacteriales</taxon>
        <taxon>Flavobacteriaceae</taxon>
        <taxon>Neptunitalea</taxon>
    </lineage>
</organism>
<dbReference type="Pfam" id="PF13715">
    <property type="entry name" value="CarbopepD_reg_2"/>
    <property type="match status" value="1"/>
</dbReference>
<name>A0ABQ5MEA0_9FLAO</name>
<dbReference type="InterPro" id="IPR041700">
    <property type="entry name" value="OMP_b-brl_3"/>
</dbReference>
<evidence type="ECO:0000259" key="2">
    <source>
        <dbReference type="Pfam" id="PF14905"/>
    </source>
</evidence>
<dbReference type="InterPro" id="IPR037066">
    <property type="entry name" value="Plug_dom_sf"/>
</dbReference>
<dbReference type="InterPro" id="IPR008969">
    <property type="entry name" value="CarboxyPept-like_regulatory"/>
</dbReference>
<dbReference type="RefSeq" id="WP_281763346.1">
    <property type="nucleotide sequence ID" value="NZ_BRVO01000001.1"/>
</dbReference>
<comment type="caution">
    <text evidence="3">The sequence shown here is derived from an EMBL/GenBank/DDBJ whole genome shotgun (WGS) entry which is preliminary data.</text>
</comment>
<evidence type="ECO:0000256" key="1">
    <source>
        <dbReference type="SAM" id="SignalP"/>
    </source>
</evidence>
<gene>
    <name evidence="3" type="ORF">Y10_00450</name>
</gene>
<dbReference type="SUPFAM" id="SSF56935">
    <property type="entry name" value="Porins"/>
    <property type="match status" value="1"/>
</dbReference>
<protein>
    <submittedName>
        <fullName evidence="3">Collagen-binding protein</fullName>
    </submittedName>
</protein>
<sequence>MKKVTYFLLFFLCAFHALNAQDYKITGNVKDENEQDLASATVFAQTLADSTLINYTVTGTTGNFNLEFKTKQLAVRLVVTYNGYETYRKEIQLNKPVINAGTIALAPMAFELDGVSVTAEATPITVKADTLEFNASSFKVAPDSNVETLLKQLPGVDVTSDGTITVNGKEVNNILVNGKPFFGSDGKIATQNLPADLIKKIQVTDTKTKEEQLSGDDASAEEKTINLTIEEDKNKGLFGKATAGYGTDDRYESSLLFNTFKGDRKISVLGSSNNINSIGFSMDDIFDNMGGGRSQSLWVNSDGSFSINGNSFGGNTGITQSNMIGLNYADVYGKELVEPSVTYYFTETNTDNVNRTNTENLLPDRTTITASEYTTDNYSRGHNVSTDIEIKVDSTFSIYLNPKYNNGVNENNYSQIQNTTNTDGDILNESFNNSFEQRNTSSFSNELFLYKSFQKKGRGLSFRFENDNSKTESDLVTNSETYFYETGDPADIRNQNRFDNGDNDEYTVGVSYREPIADSLRLGFGMDYTYANNVDSRNTYDFNDTSGSYSDLNAEQSNYYESTRNTFSPELSLSLRKSKLRGSLDVGTEIVDFNNTSLYIGQTTRLDKNYVFPKVSARLNVRMGKSKSIWTNYRYNVSLPSAQQILPVANLANPLNTIIGNEDLKPSRRHNLYFNFNNYDWSTRSGFFMYAGGSYFQDQIVGSTVYDDANRATTTYQNLSDVYNWYAGFSINKQKKEDNKSLRYRLGMRLNQNKSKGLTNAELYESSGWQLTPSASLTYEITDFFSVEPSYEFNYYNTSYQNYVIDERSNYTHRGRVETTLYWPANLVWGNDFGYTYNSNIADGFRKDFYLWNTSLGYYFLDKKLLAKVKVYDILDQNLSTTRNITPTAIVDEENTVLKRYVMFSLTYNLEMFGGKRKSNNHFRMH</sequence>
<dbReference type="Pfam" id="PF14905">
    <property type="entry name" value="OMP_b-brl_3"/>
    <property type="match status" value="1"/>
</dbReference>